<dbReference type="Pfam" id="PF06568">
    <property type="entry name" value="YjiS-like"/>
    <property type="match status" value="1"/>
</dbReference>
<accession>A4VMX7</accession>
<evidence type="ECO:0000313" key="2">
    <source>
        <dbReference type="EMBL" id="ABP80328.1"/>
    </source>
</evidence>
<dbReference type="InterPro" id="IPR009506">
    <property type="entry name" value="YjiS-like"/>
</dbReference>
<dbReference type="eggNOG" id="COG5457">
    <property type="taxonomic scope" value="Bacteria"/>
</dbReference>
<sequence length="77" mass="9186">MMNMQKIVSHRLHLPEAARIAGPALLKQGWLKLRRWHELARQRRQLASLSDEMLKDIGRSRADIEWEASRPFWDEPR</sequence>
<dbReference type="KEGG" id="psa:PST_2678"/>
<name>A4VMX7_STUS1</name>
<dbReference type="AlphaFoldDB" id="A4VMX7"/>
<proteinExistence type="predicted"/>
<dbReference type="Proteomes" id="UP000000233">
    <property type="component" value="Chromosome"/>
</dbReference>
<gene>
    <name evidence="2" type="ordered locus">PST_2678</name>
</gene>
<organism evidence="2 3">
    <name type="scientific">Stutzerimonas stutzeri (strain A1501)</name>
    <name type="common">Pseudomonas stutzeri</name>
    <dbReference type="NCBI Taxonomy" id="379731"/>
    <lineage>
        <taxon>Bacteria</taxon>
        <taxon>Pseudomonadati</taxon>
        <taxon>Pseudomonadota</taxon>
        <taxon>Gammaproteobacteria</taxon>
        <taxon>Pseudomonadales</taxon>
        <taxon>Pseudomonadaceae</taxon>
        <taxon>Stutzerimonas</taxon>
    </lineage>
</organism>
<reference evidence="2 3" key="1">
    <citation type="journal article" date="2008" name="Proc. Natl. Acad. Sci. U.S.A.">
        <title>Nitrogen fixation island and rhizosphere competence traits in the genome of root-associated Pseudomonas stutzeri A1501.</title>
        <authorList>
            <person name="Yan Y."/>
            <person name="Yang J."/>
            <person name="Dou Y."/>
            <person name="Chen M."/>
            <person name="Ping S."/>
            <person name="Peng J."/>
            <person name="Lu W."/>
            <person name="Zhang W."/>
            <person name="Yao Z."/>
            <person name="Li H."/>
            <person name="Liu W."/>
            <person name="He S."/>
            <person name="Geng L."/>
            <person name="Zhang X."/>
            <person name="Yang F."/>
            <person name="Yu H."/>
            <person name="Zhan Y."/>
            <person name="Li D."/>
            <person name="Lin Z."/>
            <person name="Wang Y."/>
            <person name="Elmerich C."/>
            <person name="Lin M."/>
            <person name="Jin Q."/>
        </authorList>
    </citation>
    <scope>NUCLEOTIDE SEQUENCE [LARGE SCALE GENOMIC DNA]</scope>
    <source>
        <strain evidence="2 3">A1501</strain>
    </source>
</reference>
<keyword evidence="3" id="KW-1185">Reference proteome</keyword>
<feature type="domain" description="YjiS-like" evidence="1">
    <location>
        <begin position="30"/>
        <end position="65"/>
    </location>
</feature>
<evidence type="ECO:0000313" key="3">
    <source>
        <dbReference type="Proteomes" id="UP000000233"/>
    </source>
</evidence>
<evidence type="ECO:0000259" key="1">
    <source>
        <dbReference type="Pfam" id="PF06568"/>
    </source>
</evidence>
<dbReference type="EMBL" id="CP000304">
    <property type="protein sequence ID" value="ABP80328.1"/>
    <property type="molecule type" value="Genomic_DNA"/>
</dbReference>
<protein>
    <recommendedName>
        <fullName evidence="1">YjiS-like domain-containing protein</fullName>
    </recommendedName>
</protein>
<dbReference type="HOGENOM" id="CLU_184490_0_1_6"/>